<dbReference type="Pfam" id="PF04042">
    <property type="entry name" value="DNA_pol_E_B"/>
    <property type="match status" value="1"/>
</dbReference>
<dbReference type="GO" id="GO:0006308">
    <property type="term" value="P:DNA catabolic process"/>
    <property type="evidence" value="ECO:0007669"/>
    <property type="project" value="UniProtKB-UniRule"/>
</dbReference>
<dbReference type="STRING" id="1838285.SCAL_000185"/>
<keyword evidence="18" id="KW-1185">Reference proteome</keyword>
<evidence type="ECO:0000256" key="4">
    <source>
        <dbReference type="ARBA" id="ARBA00022679"/>
    </source>
</evidence>
<keyword evidence="5 15" id="KW-0548">Nucleotidyltransferase</keyword>
<evidence type="ECO:0000256" key="3">
    <source>
        <dbReference type="ARBA" id="ARBA00011315"/>
    </source>
</evidence>
<evidence type="ECO:0000256" key="11">
    <source>
        <dbReference type="ARBA" id="ARBA00023125"/>
    </source>
</evidence>
<evidence type="ECO:0000256" key="8">
    <source>
        <dbReference type="ARBA" id="ARBA00022801"/>
    </source>
</evidence>
<accession>A0A1F2PAT4</accession>
<keyword evidence="12 15" id="KW-0511">Multifunctional enzyme</keyword>
<dbReference type="InterPro" id="IPR024826">
    <property type="entry name" value="DNA_pol_delta/II_ssu"/>
</dbReference>
<dbReference type="PATRIC" id="fig|1838285.3.peg.190"/>
<dbReference type="GO" id="GO:0008310">
    <property type="term" value="F:single-stranded DNA 3'-5' DNA exonuclease activity"/>
    <property type="evidence" value="ECO:0007669"/>
    <property type="project" value="UniProtKB-EC"/>
</dbReference>
<evidence type="ECO:0000256" key="13">
    <source>
        <dbReference type="ARBA" id="ARBA00024817"/>
    </source>
</evidence>
<reference evidence="17" key="1">
    <citation type="submission" date="2016-05" db="EMBL/GenBank/DDBJ databases">
        <title>Microbial consortia oxidize butane by reversing methanogenesis.</title>
        <authorList>
            <person name="Laso-Perez R."/>
            <person name="Richter M."/>
            <person name="Wegener G."/>
            <person name="Musat F."/>
        </authorList>
    </citation>
    <scope>NUCLEOTIDE SEQUENCE [LARGE SCALE GENOMIC DNA]</scope>
    <source>
        <strain evidence="17">BOX2</strain>
    </source>
</reference>
<keyword evidence="6 15" id="KW-0235">DNA replication</keyword>
<dbReference type="HAMAP" id="MF_00325">
    <property type="entry name" value="DNApol_II_A_arch"/>
    <property type="match status" value="1"/>
</dbReference>
<comment type="similarity">
    <text evidence="2 15">Belongs to the DNA polymerase delta/II small subunit family.</text>
</comment>
<dbReference type="PANTHER" id="PTHR10416:SF0">
    <property type="entry name" value="DNA POLYMERASE DELTA SUBUNIT 2"/>
    <property type="match status" value="1"/>
</dbReference>
<dbReference type="PANTHER" id="PTHR10416">
    <property type="entry name" value="DNA POLYMERASE DELTA SUBUNIT 2"/>
    <property type="match status" value="1"/>
</dbReference>
<evidence type="ECO:0000256" key="12">
    <source>
        <dbReference type="ARBA" id="ARBA00023268"/>
    </source>
</evidence>
<organism evidence="17 18">
    <name type="scientific">Candidatus Syntropharchaeum caldarium</name>
    <dbReference type="NCBI Taxonomy" id="1838285"/>
    <lineage>
        <taxon>Archaea</taxon>
        <taxon>Methanobacteriati</taxon>
        <taxon>Methanobacteriota</taxon>
        <taxon>Stenosarchaea group</taxon>
        <taxon>Methanomicrobia</taxon>
        <taxon>Methanosarcinales</taxon>
        <taxon>ANME-2 cluster</taxon>
        <taxon>Candidatus Syntropharchaeum</taxon>
    </lineage>
</organism>
<dbReference type="EMBL" id="LYOS01000001">
    <property type="protein sequence ID" value="OFV68509.1"/>
    <property type="molecule type" value="Genomic_DNA"/>
</dbReference>
<name>A0A1F2PAT4_9EURY</name>
<dbReference type="EC" id="3.1.11.1" evidence="15"/>
<evidence type="ECO:0000256" key="9">
    <source>
        <dbReference type="ARBA" id="ARBA00022839"/>
    </source>
</evidence>
<dbReference type="PIRSF" id="PIRSF000803">
    <property type="entry name" value="Arc_Pol2_small"/>
    <property type="match status" value="1"/>
</dbReference>
<dbReference type="Gene3D" id="3.60.21.50">
    <property type="match status" value="1"/>
</dbReference>
<evidence type="ECO:0000256" key="14">
    <source>
        <dbReference type="ARBA" id="ARBA00049244"/>
    </source>
</evidence>
<dbReference type="InterPro" id="IPR007185">
    <property type="entry name" value="DNA_pol_a/d/e_bsu"/>
</dbReference>
<dbReference type="CDD" id="cd07386">
    <property type="entry name" value="MPP_DNA_pol_II_small_archeal_C"/>
    <property type="match status" value="1"/>
</dbReference>
<evidence type="ECO:0000256" key="15">
    <source>
        <dbReference type="HAMAP-Rule" id="MF_00325"/>
    </source>
</evidence>
<evidence type="ECO:0000256" key="1">
    <source>
        <dbReference type="ARBA" id="ARBA00000563"/>
    </source>
</evidence>
<comment type="catalytic activity">
    <reaction evidence="1 15">
        <text>Exonucleolytic cleavage in the 3'- to 5'-direction to yield nucleoside 5'-phosphates.</text>
        <dbReference type="EC" id="3.1.11.1"/>
    </reaction>
</comment>
<dbReference type="CDD" id="cd04490">
    <property type="entry name" value="PolII_SU_OBF"/>
    <property type="match status" value="1"/>
</dbReference>
<evidence type="ECO:0000256" key="6">
    <source>
        <dbReference type="ARBA" id="ARBA00022705"/>
    </source>
</evidence>
<keyword evidence="9 15" id="KW-0269">Exonuclease</keyword>
<evidence type="ECO:0000259" key="16">
    <source>
        <dbReference type="Pfam" id="PF04042"/>
    </source>
</evidence>
<keyword evidence="4 15" id="KW-0808">Transferase</keyword>
<dbReference type="InterPro" id="IPR029052">
    <property type="entry name" value="Metallo-depent_PP-like"/>
</dbReference>
<dbReference type="GO" id="GO:0042575">
    <property type="term" value="C:DNA polymerase complex"/>
    <property type="evidence" value="ECO:0007669"/>
    <property type="project" value="TreeGrafter"/>
</dbReference>
<evidence type="ECO:0000256" key="5">
    <source>
        <dbReference type="ARBA" id="ARBA00022695"/>
    </source>
</evidence>
<dbReference type="Proteomes" id="UP000186940">
    <property type="component" value="Unassembled WGS sequence"/>
</dbReference>
<comment type="function">
    <text evidence="13 15">Possesses two activities: a DNA synthesis (polymerase) and an exonucleolytic activity that degrades single-stranded DNA in the 3' to 5' direction. Has a template-primer preference which is characteristic of a replicative DNA polymerase.</text>
</comment>
<evidence type="ECO:0000256" key="7">
    <source>
        <dbReference type="ARBA" id="ARBA00022722"/>
    </source>
</evidence>
<evidence type="ECO:0000256" key="10">
    <source>
        <dbReference type="ARBA" id="ARBA00022932"/>
    </source>
</evidence>
<dbReference type="GO" id="GO:0003677">
    <property type="term" value="F:DNA binding"/>
    <property type="evidence" value="ECO:0007669"/>
    <property type="project" value="UniProtKB-UniRule"/>
</dbReference>
<proteinExistence type="inferred from homology"/>
<evidence type="ECO:0000256" key="2">
    <source>
        <dbReference type="ARBA" id="ARBA00006035"/>
    </source>
</evidence>
<evidence type="ECO:0000313" key="18">
    <source>
        <dbReference type="Proteomes" id="UP000186940"/>
    </source>
</evidence>
<keyword evidence="10 15" id="KW-0239">DNA-directed DNA polymerase</keyword>
<gene>
    <name evidence="15" type="primary">polB</name>
    <name evidence="17" type="ORF">SCAL_000185</name>
</gene>
<dbReference type="NCBIfam" id="NF003118">
    <property type="entry name" value="PRK04036.1-3"/>
    <property type="match status" value="1"/>
</dbReference>
<keyword evidence="7 15" id="KW-0540">Nuclease</keyword>
<dbReference type="SUPFAM" id="SSF56300">
    <property type="entry name" value="Metallo-dependent phosphatases"/>
    <property type="match status" value="1"/>
</dbReference>
<sequence length="470" mass="52792">MIEGIVERFAKHGYQLHPDAARMLCEQMVEDSQIKEILSSIDESTIVICPSDISCFCEANGKRNRGTFNVLLDLSDVQIDAVDEWGFVKRFRDRYERLSRILQSRLNVRSIKSLERVKKLDVDQIGIVGVVSEINKTPNGHTILDLEDMTGRFPVLLMKDKLNVNIVLDEVIGVQGSLTKKGELFVADKIFFPDIFSNFTPNHADVESFAVFISDIHMGNCTFIDDAWERFIAWMRGELGGEREIELSRKVKYLVIAGDVVDGIGVYPDQEKELLIPDLTEQYRRVARSLAEIPDEITIIIAPGNHDAVRQADPQPRLPERIQVLFKQHKNTIFVSNPAMVELDGVSVLIYHGQSFDDLIMAIPGLSYDHPEGAMIEMLKRRHIAPIYGGKVPIVPSVIDSGVIERIPDILLCGHTHTVGVGRYRGVTTINAGTWQGQTEYQKKLNITPVPGCAALVNLRSLDVNMLKFC</sequence>
<dbReference type="GO" id="GO:0003887">
    <property type="term" value="F:DNA-directed DNA polymerase activity"/>
    <property type="evidence" value="ECO:0007669"/>
    <property type="project" value="UniProtKB-UniRule"/>
</dbReference>
<dbReference type="InterPro" id="IPR011149">
    <property type="entry name" value="Pol2_small_arc"/>
</dbReference>
<dbReference type="GO" id="GO:0006271">
    <property type="term" value="P:DNA strand elongation involved in DNA replication"/>
    <property type="evidence" value="ECO:0007669"/>
    <property type="project" value="TreeGrafter"/>
</dbReference>
<keyword evidence="8 15" id="KW-0378">Hydrolase</keyword>
<comment type="caution">
    <text evidence="17">The sequence shown here is derived from an EMBL/GenBank/DDBJ whole genome shotgun (WGS) entry which is preliminary data.</text>
</comment>
<dbReference type="EC" id="2.7.7.7" evidence="15"/>
<comment type="subunit">
    <text evidence="3 15">Heterodimer of a large subunit and a small subunit.</text>
</comment>
<keyword evidence="11 15" id="KW-0238">DNA-binding</keyword>
<comment type="catalytic activity">
    <reaction evidence="14 15">
        <text>DNA(n) + a 2'-deoxyribonucleoside 5'-triphosphate = DNA(n+1) + diphosphate</text>
        <dbReference type="Rhea" id="RHEA:22508"/>
        <dbReference type="Rhea" id="RHEA-COMP:17339"/>
        <dbReference type="Rhea" id="RHEA-COMP:17340"/>
        <dbReference type="ChEBI" id="CHEBI:33019"/>
        <dbReference type="ChEBI" id="CHEBI:61560"/>
        <dbReference type="ChEBI" id="CHEBI:173112"/>
        <dbReference type="EC" id="2.7.7.7"/>
    </reaction>
</comment>
<protein>
    <recommendedName>
        <fullName evidence="15">DNA polymerase II small subunit</fullName>
        <shortName evidence="15">Pol II</shortName>
        <ecNumber evidence="15">2.7.7.7</ecNumber>
    </recommendedName>
    <alternativeName>
        <fullName evidence="15">Exodeoxyribonuclease small subunit</fullName>
        <ecNumber evidence="15">3.1.11.1</ecNumber>
    </alternativeName>
</protein>
<evidence type="ECO:0000313" key="17">
    <source>
        <dbReference type="EMBL" id="OFV68509.1"/>
    </source>
</evidence>
<feature type="domain" description="DNA polymerase alpha/delta/epsilon subunit B" evidence="16">
    <location>
        <begin position="212"/>
        <end position="416"/>
    </location>
</feature>
<dbReference type="AlphaFoldDB" id="A0A1F2PAT4"/>